<name>A0A9K3JWN3_HELAN</name>
<evidence type="ECO:0000313" key="1">
    <source>
        <dbReference type="EMBL" id="KAF5822854.1"/>
    </source>
</evidence>
<protein>
    <submittedName>
        <fullName evidence="1">Uncharacterized protein</fullName>
    </submittedName>
</protein>
<proteinExistence type="predicted"/>
<dbReference type="Gramene" id="mRNA:HanXRQr2_Chr01g0031761">
    <property type="protein sequence ID" value="CDS:HanXRQr2_Chr01g0031761.1"/>
    <property type="gene ID" value="HanXRQr2_Chr01g0031761"/>
</dbReference>
<dbReference type="Proteomes" id="UP000215914">
    <property type="component" value="Unassembled WGS sequence"/>
</dbReference>
<evidence type="ECO:0000313" key="2">
    <source>
        <dbReference type="Proteomes" id="UP000215914"/>
    </source>
</evidence>
<reference evidence="1" key="2">
    <citation type="submission" date="2020-06" db="EMBL/GenBank/DDBJ databases">
        <title>Helianthus annuus Genome sequencing and assembly Release 2.</title>
        <authorList>
            <person name="Gouzy J."/>
            <person name="Langlade N."/>
            <person name="Munos S."/>
        </authorList>
    </citation>
    <scope>NUCLEOTIDE SEQUENCE</scope>
    <source>
        <tissue evidence="1">Leaves</tissue>
    </source>
</reference>
<dbReference type="AlphaFoldDB" id="A0A9K3JWN3"/>
<gene>
    <name evidence="1" type="ORF">HanXRQr2_Chr01g0031761</name>
</gene>
<organism evidence="1 2">
    <name type="scientific">Helianthus annuus</name>
    <name type="common">Common sunflower</name>
    <dbReference type="NCBI Taxonomy" id="4232"/>
    <lineage>
        <taxon>Eukaryota</taxon>
        <taxon>Viridiplantae</taxon>
        <taxon>Streptophyta</taxon>
        <taxon>Embryophyta</taxon>
        <taxon>Tracheophyta</taxon>
        <taxon>Spermatophyta</taxon>
        <taxon>Magnoliopsida</taxon>
        <taxon>eudicotyledons</taxon>
        <taxon>Gunneridae</taxon>
        <taxon>Pentapetalae</taxon>
        <taxon>asterids</taxon>
        <taxon>campanulids</taxon>
        <taxon>Asterales</taxon>
        <taxon>Asteraceae</taxon>
        <taxon>Asteroideae</taxon>
        <taxon>Heliantheae alliance</taxon>
        <taxon>Heliantheae</taxon>
        <taxon>Helianthus</taxon>
    </lineage>
</organism>
<dbReference type="EMBL" id="MNCJ02000316">
    <property type="protein sequence ID" value="KAF5822854.1"/>
    <property type="molecule type" value="Genomic_DNA"/>
</dbReference>
<comment type="caution">
    <text evidence="1">The sequence shown here is derived from an EMBL/GenBank/DDBJ whole genome shotgun (WGS) entry which is preliminary data.</text>
</comment>
<keyword evidence="2" id="KW-1185">Reference proteome</keyword>
<reference evidence="1" key="1">
    <citation type="journal article" date="2017" name="Nature">
        <title>The sunflower genome provides insights into oil metabolism, flowering and Asterid evolution.</title>
        <authorList>
            <person name="Badouin H."/>
            <person name="Gouzy J."/>
            <person name="Grassa C.J."/>
            <person name="Murat F."/>
            <person name="Staton S.E."/>
            <person name="Cottret L."/>
            <person name="Lelandais-Briere C."/>
            <person name="Owens G.L."/>
            <person name="Carrere S."/>
            <person name="Mayjonade B."/>
            <person name="Legrand L."/>
            <person name="Gill N."/>
            <person name="Kane N.C."/>
            <person name="Bowers J.E."/>
            <person name="Hubner S."/>
            <person name="Bellec A."/>
            <person name="Berard A."/>
            <person name="Berges H."/>
            <person name="Blanchet N."/>
            <person name="Boniface M.C."/>
            <person name="Brunel D."/>
            <person name="Catrice O."/>
            <person name="Chaidir N."/>
            <person name="Claudel C."/>
            <person name="Donnadieu C."/>
            <person name="Faraut T."/>
            <person name="Fievet G."/>
            <person name="Helmstetter N."/>
            <person name="King M."/>
            <person name="Knapp S.J."/>
            <person name="Lai Z."/>
            <person name="Le Paslier M.C."/>
            <person name="Lippi Y."/>
            <person name="Lorenzon L."/>
            <person name="Mandel J.R."/>
            <person name="Marage G."/>
            <person name="Marchand G."/>
            <person name="Marquand E."/>
            <person name="Bret-Mestries E."/>
            <person name="Morien E."/>
            <person name="Nambeesan S."/>
            <person name="Nguyen T."/>
            <person name="Pegot-Espagnet P."/>
            <person name="Pouilly N."/>
            <person name="Raftis F."/>
            <person name="Sallet E."/>
            <person name="Schiex T."/>
            <person name="Thomas J."/>
            <person name="Vandecasteele C."/>
            <person name="Vares D."/>
            <person name="Vear F."/>
            <person name="Vautrin S."/>
            <person name="Crespi M."/>
            <person name="Mangin B."/>
            <person name="Burke J.M."/>
            <person name="Salse J."/>
            <person name="Munos S."/>
            <person name="Vincourt P."/>
            <person name="Rieseberg L.H."/>
            <person name="Langlade N.B."/>
        </authorList>
    </citation>
    <scope>NUCLEOTIDE SEQUENCE</scope>
    <source>
        <tissue evidence="1">Leaves</tissue>
    </source>
</reference>
<sequence>MKFDDLEPAMAPEPIVVPDPVFEHDPIHADVPAVDPLIDDVPIDDHPIVAPLLEDEHAVGAHVDAPHIADIPADPVIAPFPDPVPVQFDHAPFATQVDLRYAHTQNGWIDDDNGYPPFEFPVTLSCGSCFSPCFSSYGCTFVTHTHR</sequence>
<accession>A0A9K3JWN3</accession>